<organism evidence="1 2">
    <name type="scientific">Corchorus olitorius</name>
    <dbReference type="NCBI Taxonomy" id="93759"/>
    <lineage>
        <taxon>Eukaryota</taxon>
        <taxon>Viridiplantae</taxon>
        <taxon>Streptophyta</taxon>
        <taxon>Embryophyta</taxon>
        <taxon>Tracheophyta</taxon>
        <taxon>Spermatophyta</taxon>
        <taxon>Magnoliopsida</taxon>
        <taxon>eudicotyledons</taxon>
        <taxon>Gunneridae</taxon>
        <taxon>Pentapetalae</taxon>
        <taxon>rosids</taxon>
        <taxon>malvids</taxon>
        <taxon>Malvales</taxon>
        <taxon>Malvaceae</taxon>
        <taxon>Grewioideae</taxon>
        <taxon>Apeibeae</taxon>
        <taxon>Corchorus</taxon>
    </lineage>
</organism>
<comment type="caution">
    <text evidence="1">The sequence shown here is derived from an EMBL/GenBank/DDBJ whole genome shotgun (WGS) entry which is preliminary data.</text>
</comment>
<sequence>MIIISSYGKLQAESPITNSGLWSSVGQATAKDQAERIGRQQDVKETLLLKHVAERSGDSLDHGLVASKVYGFGPANGQSALDQCIPGIKPFSSRPGQHGAVNKVARGSATAGENLAISDKVGAIHEDADVSIGNAEAAGANYLVDDEYVGVDQGASGNNGFRSSTVVDIN</sequence>
<evidence type="ECO:0000313" key="2">
    <source>
        <dbReference type="Proteomes" id="UP000187203"/>
    </source>
</evidence>
<gene>
    <name evidence="1" type="ORF">COLO4_16120</name>
</gene>
<evidence type="ECO:0000313" key="1">
    <source>
        <dbReference type="EMBL" id="OMO94972.1"/>
    </source>
</evidence>
<reference evidence="2" key="1">
    <citation type="submission" date="2013-09" db="EMBL/GenBank/DDBJ databases">
        <title>Corchorus olitorius genome sequencing.</title>
        <authorList>
            <person name="Alam M."/>
            <person name="Haque M.S."/>
            <person name="Islam M.S."/>
            <person name="Emdad E.M."/>
            <person name="Islam M.M."/>
            <person name="Ahmed B."/>
            <person name="Halim A."/>
            <person name="Hossen Q.M.M."/>
            <person name="Hossain M.Z."/>
            <person name="Ahmed R."/>
            <person name="Khan M.M."/>
            <person name="Islam R."/>
            <person name="Rashid M.M."/>
            <person name="Khan S.A."/>
            <person name="Rahman M.S."/>
            <person name="Alam M."/>
            <person name="Yahiya A.S."/>
            <person name="Khan M.S."/>
            <person name="Azam M.S."/>
            <person name="Haque T."/>
            <person name="Lashkar M.Z.H."/>
            <person name="Akhand A.I."/>
            <person name="Morshed G."/>
            <person name="Roy S."/>
            <person name="Uddin K.S."/>
            <person name="Rabeya T."/>
            <person name="Hossain A.S."/>
            <person name="Chowdhury A."/>
            <person name="Snigdha A.R."/>
            <person name="Mortoza M.S."/>
            <person name="Matin S.A."/>
            <person name="Hoque S.M.E."/>
            <person name="Islam M.K."/>
            <person name="Roy D.K."/>
            <person name="Haider R."/>
            <person name="Moosa M.M."/>
            <person name="Elias S.M."/>
            <person name="Hasan A.M."/>
            <person name="Jahan S."/>
            <person name="Shafiuddin M."/>
            <person name="Mahmood N."/>
            <person name="Shommy N.S."/>
        </authorList>
    </citation>
    <scope>NUCLEOTIDE SEQUENCE [LARGE SCALE GENOMIC DNA]</scope>
    <source>
        <strain evidence="2">cv. O-4</strain>
    </source>
</reference>
<dbReference type="AlphaFoldDB" id="A0A1R3JJE6"/>
<accession>A0A1R3JJE6</accession>
<name>A0A1R3JJE6_9ROSI</name>
<protein>
    <submittedName>
        <fullName evidence="1">Uncharacterized protein</fullName>
    </submittedName>
</protein>
<dbReference type="Proteomes" id="UP000187203">
    <property type="component" value="Unassembled WGS sequence"/>
</dbReference>
<dbReference type="EMBL" id="AWUE01015922">
    <property type="protein sequence ID" value="OMO94972.1"/>
    <property type="molecule type" value="Genomic_DNA"/>
</dbReference>
<proteinExistence type="predicted"/>
<keyword evidence="2" id="KW-1185">Reference proteome</keyword>